<organism evidence="2 3">
    <name type="scientific">Terriglobus roseus</name>
    <dbReference type="NCBI Taxonomy" id="392734"/>
    <lineage>
        <taxon>Bacteria</taxon>
        <taxon>Pseudomonadati</taxon>
        <taxon>Acidobacteriota</taxon>
        <taxon>Terriglobia</taxon>
        <taxon>Terriglobales</taxon>
        <taxon>Acidobacteriaceae</taxon>
        <taxon>Terriglobus</taxon>
    </lineage>
</organism>
<dbReference type="Pfam" id="PF06439">
    <property type="entry name" value="3keto-disac_hyd"/>
    <property type="match status" value="1"/>
</dbReference>
<evidence type="ECO:0000313" key="3">
    <source>
        <dbReference type="Proteomes" id="UP000182409"/>
    </source>
</evidence>
<dbReference type="Proteomes" id="UP000182409">
    <property type="component" value="Unassembled WGS sequence"/>
</dbReference>
<name>A0A1H4JQ13_9BACT</name>
<dbReference type="Gene3D" id="2.60.120.560">
    <property type="entry name" value="Exo-inulinase, domain 1"/>
    <property type="match status" value="1"/>
</dbReference>
<reference evidence="2 3" key="1">
    <citation type="submission" date="2016-10" db="EMBL/GenBank/DDBJ databases">
        <authorList>
            <person name="de Groot N.N."/>
        </authorList>
    </citation>
    <scope>NUCLEOTIDE SEQUENCE [LARGE SCALE GENOMIC DNA]</scope>
    <source>
        <strain evidence="2 3">AB35.6</strain>
    </source>
</reference>
<dbReference type="InterPro" id="IPR010496">
    <property type="entry name" value="AL/BT2_dom"/>
</dbReference>
<dbReference type="RefSeq" id="WP_083350296.1">
    <property type="nucleotide sequence ID" value="NZ_FNSD01000001.1"/>
</dbReference>
<accession>A0A1H4JQ13</accession>
<evidence type="ECO:0000313" key="2">
    <source>
        <dbReference type="EMBL" id="SEB48404.1"/>
    </source>
</evidence>
<dbReference type="EMBL" id="FNSD01000001">
    <property type="protein sequence ID" value="SEB48404.1"/>
    <property type="molecule type" value="Genomic_DNA"/>
</dbReference>
<dbReference type="OrthoDB" id="9798407at2"/>
<evidence type="ECO:0000259" key="1">
    <source>
        <dbReference type="Pfam" id="PF06439"/>
    </source>
</evidence>
<gene>
    <name evidence="2" type="ORF">SAMN05443244_0752</name>
</gene>
<feature type="domain" description="3-keto-alpha-glucoside-1,2-lyase/3-keto-2-hydroxy-glucal hydratase" evidence="1">
    <location>
        <begin position="56"/>
        <end position="233"/>
    </location>
</feature>
<protein>
    <recommendedName>
        <fullName evidence="1">3-keto-alpha-glucoside-1,2-lyase/3-keto-2-hydroxy-glucal hydratase domain-containing protein</fullName>
    </recommendedName>
</protein>
<dbReference type="AlphaFoldDB" id="A0A1H4JQ13"/>
<proteinExistence type="predicted"/>
<dbReference type="GO" id="GO:0016787">
    <property type="term" value="F:hydrolase activity"/>
    <property type="evidence" value="ECO:0007669"/>
    <property type="project" value="InterPro"/>
</dbReference>
<sequence>MNRPALHATDSAAPSASSAGSSWRRFIACGVVVLAAFLSVGVSSSQEPKPKTPGNDWIQLFNEKDLTGWSNVGAESWSVEGDGILHGKGLTKAYGYLQTDKNYKDFQLSLRFKCVGDGNSGVFFHTGFKGVDATQGFQFEIDCTMMHHTAGVYAEDGRGWVVWPSPENEGVVRKGEWNDYLVEVVGNRYRSRLNGVQMVDFTDPKPGAPDGTIALQLHAGGAGNMQFKDIWIRDLSKR</sequence>